<evidence type="ECO:0000313" key="2">
    <source>
        <dbReference type="EMBL" id="KAB5546111.1"/>
    </source>
</evidence>
<dbReference type="EMBL" id="VFJC01000017">
    <property type="protein sequence ID" value="KAB5546111.1"/>
    <property type="molecule type" value="Genomic_DNA"/>
</dbReference>
<dbReference type="InterPro" id="IPR036249">
    <property type="entry name" value="Thioredoxin-like_sf"/>
</dbReference>
<dbReference type="Gene3D" id="3.40.30.10">
    <property type="entry name" value="Glutaredoxin"/>
    <property type="match status" value="1"/>
</dbReference>
<comment type="caution">
    <text evidence="2">The sequence shown here is derived from an EMBL/GenBank/DDBJ whole genome shotgun (WGS) entry which is preliminary data.</text>
</comment>
<proteinExistence type="inferred from homology"/>
<accession>A0A5N5LVE9</accession>
<dbReference type="AlphaFoldDB" id="A0A5N5LVE9"/>
<dbReference type="InterPro" id="IPR006993">
    <property type="entry name" value="Glut_rich_SH3-bd"/>
</dbReference>
<dbReference type="PANTHER" id="PTHR12232">
    <property type="entry name" value="SH3 DOMAIN-BINDING GLUTAMIC ACID-RICH-LIKE PROTEIN"/>
    <property type="match status" value="1"/>
</dbReference>
<dbReference type="Proteomes" id="UP000327468">
    <property type="component" value="Chromosome 16"/>
</dbReference>
<organism evidence="2 3">
    <name type="scientific">Pangasianodon hypophthalmus</name>
    <name type="common">Striped catfish</name>
    <name type="synonym">Helicophagus hypophthalmus</name>
    <dbReference type="NCBI Taxonomy" id="310915"/>
    <lineage>
        <taxon>Eukaryota</taxon>
        <taxon>Metazoa</taxon>
        <taxon>Chordata</taxon>
        <taxon>Craniata</taxon>
        <taxon>Vertebrata</taxon>
        <taxon>Euteleostomi</taxon>
        <taxon>Actinopterygii</taxon>
        <taxon>Neopterygii</taxon>
        <taxon>Teleostei</taxon>
        <taxon>Ostariophysi</taxon>
        <taxon>Siluriformes</taxon>
        <taxon>Pangasiidae</taxon>
        <taxon>Pangasianodon</taxon>
    </lineage>
</organism>
<dbReference type="PANTHER" id="PTHR12232:SF14">
    <property type="entry name" value="SH3 DOMAIN-BINDING GLUTAMIC ACID-RICH-LIKE PROTEIN 3 ISOFORM 1"/>
    <property type="match status" value="1"/>
</dbReference>
<dbReference type="Pfam" id="PF04908">
    <property type="entry name" value="SH3BGR"/>
    <property type="match status" value="1"/>
</dbReference>
<dbReference type="CDD" id="cd03030">
    <property type="entry name" value="GRX_SH3BGR"/>
    <property type="match status" value="1"/>
</dbReference>
<sequence>MSITIYFSSVSGSREVKKQQTEIFQFLDSKQIKYFVKDITVSPDLKKEMRDKVGNPEALPPQVFNGNKYCGDYQAFFNAVEDGKPETFFKL</sequence>
<dbReference type="OrthoDB" id="9932926at2759"/>
<dbReference type="InterPro" id="IPR051033">
    <property type="entry name" value="SH3BGR"/>
</dbReference>
<protein>
    <recommendedName>
        <fullName evidence="4">SH3 domain-binding glutamic acid-rich-like protein</fullName>
    </recommendedName>
</protein>
<gene>
    <name evidence="2" type="ORF">PHYPO_G00068370</name>
</gene>
<keyword evidence="3" id="KW-1185">Reference proteome</keyword>
<dbReference type="GO" id="GO:0005737">
    <property type="term" value="C:cytoplasm"/>
    <property type="evidence" value="ECO:0007669"/>
    <property type="project" value="TreeGrafter"/>
</dbReference>
<name>A0A5N5LVE9_PANHP</name>
<evidence type="ECO:0000313" key="3">
    <source>
        <dbReference type="Proteomes" id="UP000327468"/>
    </source>
</evidence>
<evidence type="ECO:0000256" key="1">
    <source>
        <dbReference type="ARBA" id="ARBA00007764"/>
    </source>
</evidence>
<evidence type="ECO:0008006" key="4">
    <source>
        <dbReference type="Google" id="ProtNLM"/>
    </source>
</evidence>
<comment type="similarity">
    <text evidence="1">Belongs to the SH3BGR family.</text>
</comment>
<reference evidence="2 3" key="1">
    <citation type="submission" date="2019-06" db="EMBL/GenBank/DDBJ databases">
        <title>A chromosome-scale genome assembly of the striped catfish, Pangasianodon hypophthalmus.</title>
        <authorList>
            <person name="Wen M."/>
            <person name="Zahm M."/>
            <person name="Roques C."/>
            <person name="Cabau C."/>
            <person name="Klopp C."/>
            <person name="Donnadieu C."/>
            <person name="Jouanno E."/>
            <person name="Avarre J.-C."/>
            <person name="Campet M."/>
            <person name="Ha T.T.T."/>
            <person name="Dugue R."/>
            <person name="Lampietro C."/>
            <person name="Louis A."/>
            <person name="Herpin A."/>
            <person name="Echchiki A."/>
            <person name="Berthelot C."/>
            <person name="Parey E."/>
            <person name="Roest-Crollius H."/>
            <person name="Braasch I."/>
            <person name="Postlethwait J."/>
            <person name="Bobe J."/>
            <person name="Montfort J."/>
            <person name="Bouchez O."/>
            <person name="Begum T."/>
            <person name="Schartl M."/>
            <person name="Guiguen Y."/>
        </authorList>
    </citation>
    <scope>NUCLEOTIDE SEQUENCE [LARGE SCALE GENOMIC DNA]</scope>
    <source>
        <strain evidence="2 3">Indonesia</strain>
        <tissue evidence="2">Blood</tissue>
    </source>
</reference>
<dbReference type="SUPFAM" id="SSF52833">
    <property type="entry name" value="Thioredoxin-like"/>
    <property type="match status" value="1"/>
</dbReference>